<reference evidence="2" key="1">
    <citation type="submission" date="2019-03" db="EMBL/GenBank/DDBJ databases">
        <title>Metabolic reconstructions from genomes of highly enriched 'Candidatus Accumulibacter' and 'Candidatus Competibacter' bioreactor populations.</title>
        <authorList>
            <person name="Annavajhala M.K."/>
            <person name="Welles L."/>
            <person name="Abbas B."/>
            <person name="Sorokin D."/>
            <person name="Park H."/>
            <person name="Van Loosdrecht M."/>
            <person name="Chandran K."/>
        </authorList>
    </citation>
    <scope>NUCLEOTIDE SEQUENCE</scope>
    <source>
        <strain evidence="2">SBR_L</strain>
    </source>
</reference>
<dbReference type="RefSeq" id="WP_169072004.1">
    <property type="nucleotide sequence ID" value="NZ_SPMX01000093.1"/>
</dbReference>
<organism evidence="2 3">
    <name type="scientific">Candidatus Accumulibacter contiguus</name>
    <dbReference type="NCBI Taxonomy" id="2954381"/>
    <lineage>
        <taxon>Bacteria</taxon>
        <taxon>Pseudomonadati</taxon>
        <taxon>Pseudomonadota</taxon>
        <taxon>Betaproteobacteria</taxon>
        <taxon>Candidatus Accumulibacter</taxon>
    </lineage>
</organism>
<feature type="region of interest" description="Disordered" evidence="1">
    <location>
        <begin position="1"/>
        <end position="21"/>
    </location>
</feature>
<name>A0ABX1TG05_9PROT</name>
<evidence type="ECO:0000313" key="2">
    <source>
        <dbReference type="EMBL" id="NMQ07757.1"/>
    </source>
</evidence>
<dbReference type="Proteomes" id="UP000886469">
    <property type="component" value="Unassembled WGS sequence"/>
</dbReference>
<protein>
    <submittedName>
        <fullName evidence="2">Uncharacterized protein</fullName>
    </submittedName>
</protein>
<gene>
    <name evidence="2" type="ORF">E4Q08_22215</name>
</gene>
<accession>A0ABX1TG05</accession>
<keyword evidence="3" id="KW-1185">Reference proteome</keyword>
<dbReference type="EMBL" id="SPMX01000093">
    <property type="protein sequence ID" value="NMQ07757.1"/>
    <property type="molecule type" value="Genomic_DNA"/>
</dbReference>
<proteinExistence type="predicted"/>
<feature type="compositionally biased region" description="Polar residues" evidence="1">
    <location>
        <begin position="11"/>
        <end position="21"/>
    </location>
</feature>
<comment type="caution">
    <text evidence="2">The sequence shown here is derived from an EMBL/GenBank/DDBJ whole genome shotgun (WGS) entry which is preliminary data.</text>
</comment>
<sequence>MDDWAPPASEGGNTQNDSTMAGTLPMRKITKVFWLFTLVGSSDVHSALAEQWVFARDLRNPPYLIEHTGESVLLYKSGDRAGGALVVFREAYPRVLATLLQKIESGSGIAAKEEFAKSSIINMFEPMARAIRSDNVKALWLHSWKADSARLNQAGFVTDGFRETRIESKPFNRLPNRGAFSVVSFHVLDAADLFGIPGTVMFVYRQDSANEWGWHNAHDPFSFGYKLRVERQFTSHEKEIIEAVSKAADSPCVVIPIGSNSLASYIDEWTQGRAWISDQTENNKGNKVKLK</sequence>
<evidence type="ECO:0000256" key="1">
    <source>
        <dbReference type="SAM" id="MobiDB-lite"/>
    </source>
</evidence>
<evidence type="ECO:0000313" key="3">
    <source>
        <dbReference type="Proteomes" id="UP000886469"/>
    </source>
</evidence>